<dbReference type="AlphaFoldDB" id="A0A8K0JH83"/>
<dbReference type="PANTHER" id="PTHR46579:SF1">
    <property type="entry name" value="F5_8 TYPE C DOMAIN-CONTAINING PROTEIN"/>
    <property type="match status" value="1"/>
</dbReference>
<name>A0A8K0JH83_9TREE</name>
<dbReference type="Proteomes" id="UP000812966">
    <property type="component" value="Unassembled WGS sequence"/>
</dbReference>
<dbReference type="EMBL" id="JABELV010000126">
    <property type="protein sequence ID" value="KAG7530175.1"/>
    <property type="molecule type" value="Genomic_DNA"/>
</dbReference>
<protein>
    <recommendedName>
        <fullName evidence="3">Transposase</fullName>
    </recommendedName>
</protein>
<dbReference type="PANTHER" id="PTHR46579">
    <property type="entry name" value="F5/8 TYPE C DOMAIN-CONTAINING PROTEIN-RELATED"/>
    <property type="match status" value="1"/>
</dbReference>
<evidence type="ECO:0000313" key="2">
    <source>
        <dbReference type="Proteomes" id="UP000812966"/>
    </source>
</evidence>
<organism evidence="1 2">
    <name type="scientific">Filobasidium floriforme</name>
    <dbReference type="NCBI Taxonomy" id="5210"/>
    <lineage>
        <taxon>Eukaryota</taxon>
        <taxon>Fungi</taxon>
        <taxon>Dikarya</taxon>
        <taxon>Basidiomycota</taxon>
        <taxon>Agaricomycotina</taxon>
        <taxon>Tremellomycetes</taxon>
        <taxon>Filobasidiales</taxon>
        <taxon>Filobasidiaceae</taxon>
        <taxon>Filobasidium</taxon>
    </lineage>
</organism>
<proteinExistence type="predicted"/>
<dbReference type="OrthoDB" id="2596173at2759"/>
<sequence length="880" mass="98338">MLEQLTATAQIAVEGLDRGAATAANADLLDFLDADNATNNWRTAMARLGVSGDNYIQRQICCPECWWLTPLDQLSTLETPVCGAPLSDGHVCEARIYSAINTTRTPYKIVPYVPLSTWLALFMQDAEFVSNLQHWRDEAMGDLQSEVLDPAEPVVPREAMMRGVSDGSAWRSFPANVIREVDADYTVRDEPIEGAEDAPFRHTFLHYGLNIILNVDWFRVKGMPGYSVGAVYAAVANLPRHMMFRKKWTALLCVIPGPEEPSLTFFNRILQPIVDDFTRCENGVYVPTHSCGRTRYAKKDDLELVCTRLLFTACDLPATKKVIGAVSHAHGRHPCHHCGVTLVDVNTAAAYDWRRLPPKEADSAELLRQAFLHKDARTGGEAKAIEDEYGVRYSVLNGLTGMSHSKSAPVDPLHNLYLGLVKSFVNLLCDNDLFEGELDGTPRIELFAGVFNRARYPGHLGRLPSKVTRQVLAGRAAGLKADQWKRIAQLLVHALSPARRSREGEEDVPFRRNRSLWFAAAVSLCAGIRILDSHFISLSDAEDAVEDLAICSRTILRLGGRLTINWHNAMHYAEHIKLYGPISSFSCWAFERNNGTLARVNHNTKERDIPSTIIRAWIREACLGTVLHNPSPTATATELAAIEALIADPELARGTVMLNEIMKAALRARLPAPLKTSPVNLDQYEHSHQALLRYVNEHHPDYQFVGNLAMVDRRPYLPVRSERYLIYTHVIYHGFKFCSALYNRSVRDQWALASMTPDSRDLVRIRLFLTATLVVRGKPPLNLELVLVDTYQTADRGHYPWSHRNIDLGYKAYLQDPEPEPRFLPIASLQASVITAKATNQVDGPILVAMSCDRDGGEPEFWLQSDGPQQDAVGIAENDI</sequence>
<evidence type="ECO:0000313" key="1">
    <source>
        <dbReference type="EMBL" id="KAG7530175.1"/>
    </source>
</evidence>
<evidence type="ECO:0008006" key="3">
    <source>
        <dbReference type="Google" id="ProtNLM"/>
    </source>
</evidence>
<accession>A0A8K0JH83</accession>
<keyword evidence="2" id="KW-1185">Reference proteome</keyword>
<comment type="caution">
    <text evidence="1">The sequence shown here is derived from an EMBL/GenBank/DDBJ whole genome shotgun (WGS) entry which is preliminary data.</text>
</comment>
<reference evidence="1" key="1">
    <citation type="submission" date="2020-04" db="EMBL/GenBank/DDBJ databases">
        <title>Analysis of mating type loci in Filobasidium floriforme.</title>
        <authorList>
            <person name="Nowrousian M."/>
        </authorList>
    </citation>
    <scope>NUCLEOTIDE SEQUENCE</scope>
    <source>
        <strain evidence="1">CBS 6242</strain>
    </source>
</reference>
<gene>
    <name evidence="1" type="ORF">FFLO_05223</name>
</gene>